<evidence type="ECO:0000259" key="6">
    <source>
        <dbReference type="SMART" id="SM00983"/>
    </source>
</evidence>
<dbReference type="GO" id="GO:0030975">
    <property type="term" value="F:thiamine binding"/>
    <property type="evidence" value="ECO:0007669"/>
    <property type="project" value="InterPro"/>
</dbReference>
<evidence type="ECO:0000256" key="3">
    <source>
        <dbReference type="ARBA" id="ARBA00022777"/>
    </source>
</evidence>
<keyword evidence="1 7" id="KW-0808">Transferase</keyword>
<dbReference type="InterPro" id="IPR036371">
    <property type="entry name" value="TPK_B1-bd_sf"/>
</dbReference>
<evidence type="ECO:0000313" key="7">
    <source>
        <dbReference type="EMBL" id="CUQ87471.1"/>
    </source>
</evidence>
<keyword evidence="4" id="KW-0067">ATP-binding</keyword>
<dbReference type="AlphaFoldDB" id="A0A174ZU78"/>
<dbReference type="InterPro" id="IPR053149">
    <property type="entry name" value="TPK"/>
</dbReference>
<dbReference type="GeneID" id="303257422"/>
<dbReference type="GO" id="GO:0009229">
    <property type="term" value="P:thiamine diphosphate biosynthetic process"/>
    <property type="evidence" value="ECO:0007669"/>
    <property type="project" value="InterPro"/>
</dbReference>
<dbReference type="InterPro" id="IPR007371">
    <property type="entry name" value="TPK_catalytic"/>
</dbReference>
<dbReference type="InterPro" id="IPR036759">
    <property type="entry name" value="TPK_catalytic_sf"/>
</dbReference>
<dbReference type="InterPro" id="IPR007373">
    <property type="entry name" value="Thiamin_PyroPKinase_B1-bd"/>
</dbReference>
<dbReference type="SUPFAM" id="SSF63999">
    <property type="entry name" value="Thiamin pyrophosphokinase, catalytic domain"/>
    <property type="match status" value="1"/>
</dbReference>
<dbReference type="GO" id="GO:0016301">
    <property type="term" value="F:kinase activity"/>
    <property type="evidence" value="ECO:0007669"/>
    <property type="project" value="UniProtKB-KW"/>
</dbReference>
<evidence type="ECO:0000313" key="8">
    <source>
        <dbReference type="Proteomes" id="UP000078383"/>
    </source>
</evidence>
<dbReference type="CDD" id="cd07995">
    <property type="entry name" value="TPK"/>
    <property type="match status" value="1"/>
</dbReference>
<dbReference type="Proteomes" id="UP000078383">
    <property type="component" value="Unassembled WGS sequence"/>
</dbReference>
<feature type="domain" description="Thiamin pyrophosphokinase thiamin-binding" evidence="6">
    <location>
        <begin position="145"/>
        <end position="213"/>
    </location>
</feature>
<dbReference type="Pfam" id="PF04263">
    <property type="entry name" value="TPK_catalytic"/>
    <property type="match status" value="1"/>
</dbReference>
<accession>A0A174ZU78</accession>
<dbReference type="Pfam" id="PF04265">
    <property type="entry name" value="TPK_B1_binding"/>
    <property type="match status" value="1"/>
</dbReference>
<name>A0A174ZU78_9FIRM</name>
<dbReference type="NCBIfam" id="TIGR01378">
    <property type="entry name" value="thi_PPkinase"/>
    <property type="match status" value="1"/>
</dbReference>
<dbReference type="RefSeq" id="WP_020436384.1">
    <property type="nucleotide sequence ID" value="NZ_CZBR01000015.1"/>
</dbReference>
<sequence>MCKRTVIVSGGMLEEDFVLPILEAEETEFIIGVDKGLAFLYEHKIKPDYIVGDFDSVPEEVIDYYRKEASVPIREFNPVKDASDTEIALRMCLGLRRKEIWILGGTGNRLDHFWANVQCLNIALEAGSQAMILDSHNRIRLLDHGIAIRREEAFGKYFSVFPMQLPVEDFCISGAKYPLQNHLLSSGDSLCVSNEFAEGEDEVKISFVFGKVILMETRD</sequence>
<dbReference type="EC" id="2.7.6.2" evidence="5"/>
<dbReference type="EMBL" id="CZBX01000006">
    <property type="protein sequence ID" value="CUQ87471.1"/>
    <property type="molecule type" value="Genomic_DNA"/>
</dbReference>
<evidence type="ECO:0000256" key="1">
    <source>
        <dbReference type="ARBA" id="ARBA00022679"/>
    </source>
</evidence>
<dbReference type="PANTHER" id="PTHR41299">
    <property type="entry name" value="THIAMINE PYROPHOSPHOKINASE"/>
    <property type="match status" value="1"/>
</dbReference>
<dbReference type="PANTHER" id="PTHR41299:SF1">
    <property type="entry name" value="THIAMINE PYROPHOSPHOKINASE"/>
    <property type="match status" value="1"/>
</dbReference>
<dbReference type="SMART" id="SM00983">
    <property type="entry name" value="TPK_B1_binding"/>
    <property type="match status" value="1"/>
</dbReference>
<keyword evidence="2" id="KW-0547">Nucleotide-binding</keyword>
<dbReference type="Gene3D" id="3.40.50.10240">
    <property type="entry name" value="Thiamin pyrophosphokinase, catalytic domain"/>
    <property type="match status" value="1"/>
</dbReference>
<evidence type="ECO:0000256" key="4">
    <source>
        <dbReference type="ARBA" id="ARBA00022840"/>
    </source>
</evidence>
<evidence type="ECO:0000256" key="2">
    <source>
        <dbReference type="ARBA" id="ARBA00022741"/>
    </source>
</evidence>
<evidence type="ECO:0000256" key="5">
    <source>
        <dbReference type="NCBIfam" id="TIGR01378"/>
    </source>
</evidence>
<dbReference type="GO" id="GO:0004788">
    <property type="term" value="F:thiamine diphosphokinase activity"/>
    <property type="evidence" value="ECO:0007669"/>
    <property type="project" value="UniProtKB-UniRule"/>
</dbReference>
<dbReference type="OrthoDB" id="9804377at2"/>
<reference evidence="7 8" key="1">
    <citation type="submission" date="2015-09" db="EMBL/GenBank/DDBJ databases">
        <authorList>
            <consortium name="Pathogen Informatics"/>
        </authorList>
    </citation>
    <scope>NUCLEOTIDE SEQUENCE [LARGE SCALE GENOMIC DNA]</scope>
    <source>
        <strain evidence="7 8">2789STDY5834889</strain>
    </source>
</reference>
<proteinExistence type="predicted"/>
<keyword evidence="3 7" id="KW-0418">Kinase</keyword>
<dbReference type="GO" id="GO:0006772">
    <property type="term" value="P:thiamine metabolic process"/>
    <property type="evidence" value="ECO:0007669"/>
    <property type="project" value="UniProtKB-UniRule"/>
</dbReference>
<organism evidence="7 8">
    <name type="scientific">[Ruminococcus] torques</name>
    <dbReference type="NCBI Taxonomy" id="33039"/>
    <lineage>
        <taxon>Bacteria</taxon>
        <taxon>Bacillati</taxon>
        <taxon>Bacillota</taxon>
        <taxon>Clostridia</taxon>
        <taxon>Lachnospirales</taxon>
        <taxon>Lachnospiraceae</taxon>
        <taxon>Mediterraneibacter</taxon>
    </lineage>
</organism>
<dbReference type="InterPro" id="IPR006282">
    <property type="entry name" value="Thi_PPkinase"/>
</dbReference>
<protein>
    <recommendedName>
        <fullName evidence="5">Thiamine diphosphokinase</fullName>
        <ecNumber evidence="5">2.7.6.2</ecNumber>
    </recommendedName>
</protein>
<dbReference type="SUPFAM" id="SSF63862">
    <property type="entry name" value="Thiamin pyrophosphokinase, substrate-binding domain"/>
    <property type="match status" value="1"/>
</dbReference>
<gene>
    <name evidence="7" type="primary">thiN</name>
    <name evidence="7" type="ORF">ERS852502_01565</name>
</gene>
<dbReference type="GO" id="GO:0005524">
    <property type="term" value="F:ATP binding"/>
    <property type="evidence" value="ECO:0007669"/>
    <property type="project" value="UniProtKB-KW"/>
</dbReference>